<protein>
    <submittedName>
        <fullName evidence="2">Uncharacterized protein</fullName>
    </submittedName>
</protein>
<gene>
    <name evidence="2" type="ORF">CL1_2033</name>
</gene>
<feature type="transmembrane region" description="Helical" evidence="1">
    <location>
        <begin position="32"/>
        <end position="49"/>
    </location>
</feature>
<evidence type="ECO:0000313" key="3">
    <source>
        <dbReference type="Proteomes" id="UP000006064"/>
    </source>
</evidence>
<evidence type="ECO:0000313" key="2">
    <source>
        <dbReference type="EMBL" id="AFL96226.1"/>
    </source>
</evidence>
<keyword evidence="1" id="KW-1133">Transmembrane helix</keyword>
<dbReference type="Proteomes" id="UP000006064">
    <property type="component" value="Chromosome"/>
</dbReference>
<dbReference type="EMBL" id="CP003651">
    <property type="protein sequence ID" value="AFL96226.1"/>
    <property type="molecule type" value="Genomic_DNA"/>
</dbReference>
<name>I3ZWZ2_THECF</name>
<organism evidence="2 3">
    <name type="scientific">Thermococcus cleftensis (strain DSM 27260 / KACC 17922 / CL1)</name>
    <dbReference type="NCBI Taxonomy" id="163003"/>
    <lineage>
        <taxon>Archaea</taxon>
        <taxon>Methanobacteriati</taxon>
        <taxon>Methanobacteriota</taxon>
        <taxon>Thermococci</taxon>
        <taxon>Thermococcales</taxon>
        <taxon>Thermococcaceae</taxon>
        <taxon>Thermococcus</taxon>
    </lineage>
</organism>
<feature type="transmembrane region" description="Helical" evidence="1">
    <location>
        <begin position="55"/>
        <end position="73"/>
    </location>
</feature>
<dbReference type="GeneID" id="13037346"/>
<keyword evidence="1" id="KW-0812">Transmembrane</keyword>
<dbReference type="STRING" id="163003.CL1_2033"/>
<dbReference type="AlphaFoldDB" id="I3ZWZ2"/>
<dbReference type="RefSeq" id="WP_014789856.1">
    <property type="nucleotide sequence ID" value="NC_018015.1"/>
</dbReference>
<sequence>MNDWSGVALLFIFSFLGYIVSAKIFKDKTKASTIALATYILVALILWKFGWNVKIVPIVVAGIAVLSLNLLGLKL</sequence>
<reference evidence="2 3" key="1">
    <citation type="journal article" date="2012" name="J. Bacteriol.">
        <title>Complete Genome Sequence of the Hyperthermophilic Archaeon Thermococcus sp. Strain CL1, Isolated from a Paralvinella sp. Polychaete Worm Collected from a Hydrothermal Vent.</title>
        <authorList>
            <person name="Jung J.H."/>
            <person name="Holden J.F."/>
            <person name="Seo D.H."/>
            <person name="Park K.H."/>
            <person name="Shin H."/>
            <person name="Ryu S."/>
            <person name="Lee J.H."/>
            <person name="Park C.S."/>
        </authorList>
    </citation>
    <scope>NUCLEOTIDE SEQUENCE [LARGE SCALE GENOMIC DNA]</scope>
    <source>
        <strain evidence="3">DSM 27260 / KACC 17922 / CL1</strain>
    </source>
</reference>
<dbReference type="HOGENOM" id="CLU_2662555_0_0_2"/>
<accession>I3ZWZ2</accession>
<keyword evidence="1" id="KW-0472">Membrane</keyword>
<dbReference type="KEGG" id="thm:CL1_2033"/>
<proteinExistence type="predicted"/>
<feature type="transmembrane region" description="Helical" evidence="1">
    <location>
        <begin position="6"/>
        <end position="25"/>
    </location>
</feature>
<keyword evidence="3" id="KW-1185">Reference proteome</keyword>
<evidence type="ECO:0000256" key="1">
    <source>
        <dbReference type="SAM" id="Phobius"/>
    </source>
</evidence>